<reference evidence="2 3" key="1">
    <citation type="submission" date="2022-07" db="EMBL/GenBank/DDBJ databases">
        <title>Novel species in genus cellulomonas.</title>
        <authorList>
            <person name="Ye L."/>
        </authorList>
    </citation>
    <scope>NUCLEOTIDE SEQUENCE [LARGE SCALE GENOMIC DNA]</scope>
    <source>
        <strain evidence="3">zg-B89</strain>
    </source>
</reference>
<dbReference type="Gene3D" id="3.40.50.150">
    <property type="entry name" value="Vaccinia Virus protein VP39"/>
    <property type="match status" value="1"/>
</dbReference>
<dbReference type="PANTHER" id="PTHR42912">
    <property type="entry name" value="METHYLTRANSFERASE"/>
    <property type="match status" value="1"/>
</dbReference>
<keyword evidence="3" id="KW-1185">Reference proteome</keyword>
<evidence type="ECO:0000313" key="2">
    <source>
        <dbReference type="EMBL" id="UUI70159.1"/>
    </source>
</evidence>
<organism evidence="2 3">
    <name type="scientific">Cellulomonas xiejunii</name>
    <dbReference type="NCBI Taxonomy" id="2968083"/>
    <lineage>
        <taxon>Bacteria</taxon>
        <taxon>Bacillati</taxon>
        <taxon>Actinomycetota</taxon>
        <taxon>Actinomycetes</taxon>
        <taxon>Micrococcales</taxon>
        <taxon>Cellulomonadaceae</taxon>
        <taxon>Cellulomonas</taxon>
    </lineage>
</organism>
<dbReference type="InterPro" id="IPR029063">
    <property type="entry name" value="SAM-dependent_MTases_sf"/>
</dbReference>
<dbReference type="SUPFAM" id="SSF53335">
    <property type="entry name" value="S-adenosyl-L-methionine-dependent methyltransferases"/>
    <property type="match status" value="1"/>
</dbReference>
<dbReference type="Proteomes" id="UP001316384">
    <property type="component" value="Chromosome"/>
</dbReference>
<feature type="domain" description="Methyltransferase type 11" evidence="1">
    <location>
        <begin position="75"/>
        <end position="172"/>
    </location>
</feature>
<protein>
    <submittedName>
        <fullName evidence="2">Class I SAM-dependent methyltransferase</fullName>
    </submittedName>
</protein>
<gene>
    <name evidence="2" type="ORF">NP048_09980</name>
</gene>
<accession>A0ABY5KI54</accession>
<dbReference type="InterPro" id="IPR013216">
    <property type="entry name" value="Methyltransf_11"/>
</dbReference>
<dbReference type="PANTHER" id="PTHR42912:SF93">
    <property type="entry name" value="N6-ADENOSINE-METHYLTRANSFERASE TMT1A"/>
    <property type="match status" value="1"/>
</dbReference>
<name>A0ABY5KI54_9CELL</name>
<dbReference type="CDD" id="cd02440">
    <property type="entry name" value="AdoMet_MTases"/>
    <property type="match status" value="1"/>
</dbReference>
<keyword evidence="2" id="KW-0808">Transferase</keyword>
<dbReference type="GO" id="GO:0032259">
    <property type="term" value="P:methylation"/>
    <property type="evidence" value="ECO:0007669"/>
    <property type="project" value="UniProtKB-KW"/>
</dbReference>
<evidence type="ECO:0000259" key="1">
    <source>
        <dbReference type="Pfam" id="PF08241"/>
    </source>
</evidence>
<evidence type="ECO:0000313" key="3">
    <source>
        <dbReference type="Proteomes" id="UP001316384"/>
    </source>
</evidence>
<dbReference type="EMBL" id="CP101987">
    <property type="protein sequence ID" value="UUI70159.1"/>
    <property type="molecule type" value="Genomic_DNA"/>
</dbReference>
<dbReference type="GO" id="GO:0008168">
    <property type="term" value="F:methyltransferase activity"/>
    <property type="evidence" value="ECO:0007669"/>
    <property type="project" value="UniProtKB-KW"/>
</dbReference>
<keyword evidence="2" id="KW-0489">Methyltransferase</keyword>
<dbReference type="InterPro" id="IPR050508">
    <property type="entry name" value="Methyltransf_Superfamily"/>
</dbReference>
<dbReference type="Pfam" id="PF08241">
    <property type="entry name" value="Methyltransf_11"/>
    <property type="match status" value="1"/>
</dbReference>
<dbReference type="RefSeq" id="WP_227575468.1">
    <property type="nucleotide sequence ID" value="NZ_CP101987.1"/>
</dbReference>
<proteinExistence type="predicted"/>
<sequence>MSDESSKDALAEAGYRTVPDELGGRAARGWWDANAQEYLDEHGAFLGPEDLLWCPEGLRESQAALLGDVRGARVLEIGAGAAQGTRWLQKVAGARAVATDVSAGMLAAAARLDAAAGVRVPLVQADARSLPFADACFDVVFTAFGALPFVPDAPRVHAEVARVLRPGGRWVFSVTHPLRWAFPDDPGVGGLTATRSYFDRRPYVETAADGRVLYAEYHRTVGDHVADVVGAGFVLDGLLEPEWPAGHERVWGGWGPVRGARLPGTLIVRAHRPPA</sequence>